<dbReference type="EMBL" id="JAQQWI010000006">
    <property type="protein sequence ID" value="KAK8033887.1"/>
    <property type="molecule type" value="Genomic_DNA"/>
</dbReference>
<sequence>MADYNNLPDFDSLPQVEGMPQGCAWGLFDEDGEKDTLGCLNLLTPSVVREAYKEARDGVTFSLNHAMDIIKVPTGRAPTTHKILTWKDDIAPGGQCNHTCLDDEVSFNTQASSQWDSLVHYPHQGTGLAYNGARVGKEQLQGASSLTYDPERRVPSIDHWHGRGGVVGRGVLLDYRAYAAAKGIKYEPLSRHTLTIEDLEAVAAHQNTVFKQGDILLIRTGLAEDLAPMTGEQQLQKMMDGQGGLMGVEGNEKAAKWFWNKHFAAVAADNLSFEVYPPQKPDGTLGDGGNLVLHPYFLSLFGLTIGELWNLKALSEYCAKVGRYTFLFTSAPLNIPGLVGSPPNALALM</sequence>
<proteinExistence type="inferred from homology"/>
<dbReference type="InterPro" id="IPR037175">
    <property type="entry name" value="KFase_sf"/>
</dbReference>
<gene>
    <name evidence="2" type="ORF">PG991_003285</name>
</gene>
<name>A0ABR1SHV3_9PEZI</name>
<accession>A0ABR1SHV3</accession>
<reference evidence="2 3" key="1">
    <citation type="submission" date="2023-01" db="EMBL/GenBank/DDBJ databases">
        <title>Analysis of 21 Apiospora genomes using comparative genomics revels a genus with tremendous synthesis potential of carbohydrate active enzymes and secondary metabolites.</title>
        <authorList>
            <person name="Sorensen T."/>
        </authorList>
    </citation>
    <scope>NUCLEOTIDE SEQUENCE [LARGE SCALE GENOMIC DNA]</scope>
    <source>
        <strain evidence="2 3">CBS 20057</strain>
    </source>
</reference>
<dbReference type="Proteomes" id="UP001396898">
    <property type="component" value="Unassembled WGS sequence"/>
</dbReference>
<organism evidence="2 3">
    <name type="scientific">Apiospora marii</name>
    <dbReference type="NCBI Taxonomy" id="335849"/>
    <lineage>
        <taxon>Eukaryota</taxon>
        <taxon>Fungi</taxon>
        <taxon>Dikarya</taxon>
        <taxon>Ascomycota</taxon>
        <taxon>Pezizomycotina</taxon>
        <taxon>Sordariomycetes</taxon>
        <taxon>Xylariomycetidae</taxon>
        <taxon>Amphisphaeriales</taxon>
        <taxon>Apiosporaceae</taxon>
        <taxon>Apiospora</taxon>
    </lineage>
</organism>
<comment type="caution">
    <text evidence="2">The sequence shown here is derived from an EMBL/GenBank/DDBJ whole genome shotgun (WGS) entry which is preliminary data.</text>
</comment>
<dbReference type="Gene3D" id="3.50.30.50">
    <property type="entry name" value="Putative cyclase"/>
    <property type="match status" value="1"/>
</dbReference>
<comment type="similarity">
    <text evidence="1">Belongs to the Cyclase 1 superfamily.</text>
</comment>
<dbReference type="SUPFAM" id="SSF102198">
    <property type="entry name" value="Putative cyclase"/>
    <property type="match status" value="1"/>
</dbReference>
<dbReference type="PANTHER" id="PTHR34861">
    <property type="match status" value="1"/>
</dbReference>
<keyword evidence="3" id="KW-1185">Reference proteome</keyword>
<evidence type="ECO:0000313" key="2">
    <source>
        <dbReference type="EMBL" id="KAK8033887.1"/>
    </source>
</evidence>
<dbReference type="Pfam" id="PF04199">
    <property type="entry name" value="Cyclase"/>
    <property type="match status" value="1"/>
</dbReference>
<dbReference type="PANTHER" id="PTHR34861:SF10">
    <property type="entry name" value="CYCLASE"/>
    <property type="match status" value="1"/>
</dbReference>
<evidence type="ECO:0000256" key="1">
    <source>
        <dbReference type="ARBA" id="ARBA00007865"/>
    </source>
</evidence>
<protein>
    <recommendedName>
        <fullName evidence="4">Cyclase</fullName>
    </recommendedName>
</protein>
<dbReference type="InterPro" id="IPR007325">
    <property type="entry name" value="KFase/CYL"/>
</dbReference>
<evidence type="ECO:0008006" key="4">
    <source>
        <dbReference type="Google" id="ProtNLM"/>
    </source>
</evidence>
<evidence type="ECO:0000313" key="3">
    <source>
        <dbReference type="Proteomes" id="UP001396898"/>
    </source>
</evidence>